<keyword evidence="3 5" id="KW-0862">Zinc</keyword>
<dbReference type="eggNOG" id="COG1063">
    <property type="taxonomic scope" value="Bacteria"/>
</dbReference>
<dbReference type="RefSeq" id="WP_004582327.1">
    <property type="nucleotide sequence ID" value="NZ_AP028878.1"/>
</dbReference>
<reference evidence="9 10" key="1">
    <citation type="journal article" date="2013" name="Genome Announc.">
        <title>Genome Sequence of the Polycyclic Aromatic Hydrocarbon-Degrading Bacterium Strain Marinobacter nanhaiticus D15-8WT.</title>
        <authorList>
            <person name="Cui Z."/>
            <person name="Gao W."/>
            <person name="Li Q."/>
            <person name="Xu G."/>
            <person name="Zheng L."/>
        </authorList>
    </citation>
    <scope>NUCLEOTIDE SEQUENCE [LARGE SCALE GENOMIC DNA]</scope>
    <source>
        <strain evidence="9 10">D15-8W</strain>
    </source>
</reference>
<dbReference type="PATRIC" id="fig|626887.3.peg.4399"/>
<dbReference type="InterPro" id="IPR036291">
    <property type="entry name" value="NAD(P)-bd_dom_sf"/>
</dbReference>
<feature type="domain" description="Alcohol dehydrogenase-like C-terminal" evidence="7">
    <location>
        <begin position="196"/>
        <end position="265"/>
    </location>
</feature>
<evidence type="ECO:0000256" key="4">
    <source>
        <dbReference type="ARBA" id="ARBA00023002"/>
    </source>
</evidence>
<dbReference type="HOGENOM" id="CLU_026673_11_3_6"/>
<dbReference type="GO" id="GO:0016491">
    <property type="term" value="F:oxidoreductase activity"/>
    <property type="evidence" value="ECO:0007669"/>
    <property type="project" value="UniProtKB-KW"/>
</dbReference>
<evidence type="ECO:0000256" key="6">
    <source>
        <dbReference type="SAM" id="MobiDB-lite"/>
    </source>
</evidence>
<dbReference type="Gene3D" id="3.90.180.10">
    <property type="entry name" value="Medium-chain alcohol dehydrogenases, catalytic domain"/>
    <property type="match status" value="1"/>
</dbReference>
<proteinExistence type="inferred from homology"/>
<gene>
    <name evidence="9" type="ORF">J057_21975</name>
</gene>
<dbReference type="OrthoDB" id="9773078at2"/>
<feature type="region of interest" description="Disordered" evidence="6">
    <location>
        <begin position="265"/>
        <end position="287"/>
    </location>
</feature>
<comment type="caution">
    <text evidence="9">The sequence shown here is derived from an EMBL/GenBank/DDBJ whole genome shotgun (WGS) entry which is preliminary data.</text>
</comment>
<dbReference type="GO" id="GO:0008270">
    <property type="term" value="F:zinc ion binding"/>
    <property type="evidence" value="ECO:0007669"/>
    <property type="project" value="InterPro"/>
</dbReference>
<dbReference type="EMBL" id="APLQ01000014">
    <property type="protein sequence ID" value="ENO14107.1"/>
    <property type="molecule type" value="Genomic_DNA"/>
</dbReference>
<protein>
    <submittedName>
        <fullName evidence="9">Glutathione-dependent formaldehyde dehydrogenase</fullName>
    </submittedName>
</protein>
<dbReference type="InterPro" id="IPR013149">
    <property type="entry name" value="ADH-like_C"/>
</dbReference>
<name>N6WSV8_9GAMM</name>
<accession>N6WSV8</accession>
<evidence type="ECO:0000259" key="7">
    <source>
        <dbReference type="Pfam" id="PF00107"/>
    </source>
</evidence>
<comment type="cofactor">
    <cofactor evidence="1 5">
        <name>Zn(2+)</name>
        <dbReference type="ChEBI" id="CHEBI:29105"/>
    </cofactor>
</comment>
<organism evidence="9 10">
    <name type="scientific">Marinobacter nanhaiticus D15-8W</name>
    <dbReference type="NCBI Taxonomy" id="626887"/>
    <lineage>
        <taxon>Bacteria</taxon>
        <taxon>Pseudomonadati</taxon>
        <taxon>Pseudomonadota</taxon>
        <taxon>Gammaproteobacteria</taxon>
        <taxon>Pseudomonadales</taxon>
        <taxon>Marinobacteraceae</taxon>
        <taxon>Marinobacter</taxon>
    </lineage>
</organism>
<keyword evidence="10" id="KW-1185">Reference proteome</keyword>
<comment type="similarity">
    <text evidence="5">Belongs to the zinc-containing alcohol dehydrogenase family.</text>
</comment>
<feature type="compositionally biased region" description="Basic and acidic residues" evidence="6">
    <location>
        <begin position="268"/>
        <end position="287"/>
    </location>
</feature>
<evidence type="ECO:0000313" key="9">
    <source>
        <dbReference type="EMBL" id="ENO14107.1"/>
    </source>
</evidence>
<dbReference type="SUPFAM" id="SSF51735">
    <property type="entry name" value="NAD(P)-binding Rossmann-fold domains"/>
    <property type="match status" value="1"/>
</dbReference>
<evidence type="ECO:0000256" key="5">
    <source>
        <dbReference type="RuleBase" id="RU361277"/>
    </source>
</evidence>
<dbReference type="PROSITE" id="PS00059">
    <property type="entry name" value="ADH_ZINC"/>
    <property type="match status" value="1"/>
</dbReference>
<dbReference type="Pfam" id="PF00107">
    <property type="entry name" value="ADH_zinc_N"/>
    <property type="match status" value="1"/>
</dbReference>
<dbReference type="Pfam" id="PF08240">
    <property type="entry name" value="ADH_N"/>
    <property type="match status" value="1"/>
</dbReference>
<feature type="domain" description="Alcohol dehydrogenase-like N-terminal" evidence="8">
    <location>
        <begin position="26"/>
        <end position="153"/>
    </location>
</feature>
<dbReference type="STRING" id="626887.J057_21975"/>
<keyword evidence="2 5" id="KW-0479">Metal-binding</keyword>
<dbReference type="AlphaFoldDB" id="N6WSV8"/>
<dbReference type="PANTHER" id="PTHR42813:SF2">
    <property type="entry name" value="DEHYDROGENASE, ZINC-CONTAINING, PUTATIVE (AFU_ORTHOLOGUE AFUA_2G02810)-RELATED"/>
    <property type="match status" value="1"/>
</dbReference>
<dbReference type="InterPro" id="IPR013154">
    <property type="entry name" value="ADH-like_N"/>
</dbReference>
<dbReference type="Gene3D" id="3.40.50.720">
    <property type="entry name" value="NAD(P)-binding Rossmann-like Domain"/>
    <property type="match status" value="1"/>
</dbReference>
<evidence type="ECO:0000256" key="3">
    <source>
        <dbReference type="ARBA" id="ARBA00022833"/>
    </source>
</evidence>
<dbReference type="CDD" id="cd08283">
    <property type="entry name" value="FDH_like_1"/>
    <property type="match status" value="1"/>
</dbReference>
<keyword evidence="4" id="KW-0560">Oxidoreductase</keyword>
<evidence type="ECO:0000256" key="1">
    <source>
        <dbReference type="ARBA" id="ARBA00001947"/>
    </source>
</evidence>
<dbReference type="InterPro" id="IPR002328">
    <property type="entry name" value="ADH_Zn_CS"/>
</dbReference>
<evidence type="ECO:0000256" key="2">
    <source>
        <dbReference type="ARBA" id="ARBA00022723"/>
    </source>
</evidence>
<sequence>MKALTWHGTHDVRVDNVADPKIEDSRDAIIKVSATAICGSDLHLYNGLMGGMEAGDVLGHEFMGEVVETGADVPNLNKGDRVVVPFTIACGSCFFCNQSLYSLCDESNPNADKAAEVMGHSPSALFGYSHLLGGIPGGQAEYVRVPYADVGPLKVESDYTDEQLLFLSDIYPTGWMAAHNADIKPGDTVAVWGCGPVGQFTIRSAWMLGAGRVIAIDRVPERLKLASDKAGAETINFEEQDVYEALLEMTKGYGPDRCIDAVGAEAHGQGDPEAERRSSDSSEENHPHALNEMIKSCRKGGHLSLPGVYTNAVDNFSLHGLMNKSLSLKSGQTHMQQYMPPLLQTIEQGLIDPSFIITHRLSLDEAPDGYATFNAKKDGCIKVVMTP</sequence>
<evidence type="ECO:0000259" key="8">
    <source>
        <dbReference type="Pfam" id="PF08240"/>
    </source>
</evidence>
<dbReference type="SUPFAM" id="SSF50129">
    <property type="entry name" value="GroES-like"/>
    <property type="match status" value="1"/>
</dbReference>
<evidence type="ECO:0000313" key="10">
    <source>
        <dbReference type="Proteomes" id="UP000013165"/>
    </source>
</evidence>
<dbReference type="InterPro" id="IPR011032">
    <property type="entry name" value="GroES-like_sf"/>
</dbReference>
<dbReference type="Proteomes" id="UP000013165">
    <property type="component" value="Unassembled WGS sequence"/>
</dbReference>
<dbReference type="PANTHER" id="PTHR42813">
    <property type="entry name" value="ZINC-TYPE ALCOHOL DEHYDROGENASE-LIKE"/>
    <property type="match status" value="1"/>
</dbReference>